<evidence type="ECO:0000256" key="9">
    <source>
        <dbReference type="SAM" id="MobiDB-lite"/>
    </source>
</evidence>
<dbReference type="GO" id="GO:0003723">
    <property type="term" value="F:RNA binding"/>
    <property type="evidence" value="ECO:0007669"/>
    <property type="project" value="UniProtKB-UniRule"/>
</dbReference>
<dbReference type="InterPro" id="IPR014001">
    <property type="entry name" value="Helicase_ATP-bd"/>
</dbReference>
<dbReference type="GO" id="GO:0003724">
    <property type="term" value="F:RNA helicase activity"/>
    <property type="evidence" value="ECO:0007669"/>
    <property type="project" value="UniProtKB-EC"/>
</dbReference>
<evidence type="ECO:0000256" key="4">
    <source>
        <dbReference type="ARBA" id="ARBA00022840"/>
    </source>
</evidence>
<feature type="domain" description="Helicase C-terminal" evidence="11">
    <location>
        <begin position="352"/>
        <end position="514"/>
    </location>
</feature>
<evidence type="ECO:0000313" key="13">
    <source>
        <dbReference type="Proteomes" id="UP001141434"/>
    </source>
</evidence>
<evidence type="ECO:0000313" key="12">
    <source>
        <dbReference type="EMBL" id="KAJ5091246.1"/>
    </source>
</evidence>
<keyword evidence="4 7" id="KW-0067">ATP-binding</keyword>
<dbReference type="Gene3D" id="3.40.50.300">
    <property type="entry name" value="P-loop containing nucleotide triphosphate hydrolases"/>
    <property type="match status" value="2"/>
</dbReference>
<sequence>MLGVVRLSASQAVRASVPRSLSTRLAPRLVQWQSPLTQSPAMGRFLHTSFPRLSAATAEARAEPTEDATSDAITEFMDLKTKGLIHPRIVDNITDPSRMGLKTMTEVQSQTLNEMLGGLILAQAKTGTGKTLAFLLPTMQNIINDPTFKPVNRGSRAPRGARTTSASDIRALIISPTRELAEQIAVEARRVAYGTGLMVQTAVGGTQKRAGLKKIQQEGCHLLVGTPGRLKDILSDPSSGVSAPKLNTLILDEADRLLDQGFWQELLAIQDLLPDPVKVDRQTLMFSATVPKEVMQVVRRTMKPNFNFVKTIREDEAPTHLRVPQKTVILRGYENALPAVLELAKNYQAQRQKDPEMRPFKAIVYFNATAEVNLAAATFDRMGTTANGRPVPHPLGRMQILEIHSRLSQSQRTVSANSFRRATEGILFSSDVTARGMDFPEVTHVIQVGPPRDRETYIHRLGRTARANKTGEGWTLLHGGEYEGFDQKLGDLPLNKDSKSLLTAAVDMTMQPLQASDSATETITQIRDAMKHVSYDIKRQAYVGQLGGLIASFKNRRHAVQALTDMVTHGYGLPEPPAIRASLARNLGIDRYPGLNLSQGSRSSGRSSQSSSSKFSGRSSSPPRRFAHQDLADIFHRRTRY</sequence>
<keyword evidence="13" id="KW-1185">Reference proteome</keyword>
<dbReference type="GeneID" id="81395813"/>
<dbReference type="InterPro" id="IPR027417">
    <property type="entry name" value="P-loop_NTPase"/>
</dbReference>
<accession>A0A9W9K3F7</accession>
<dbReference type="PROSITE" id="PS51192">
    <property type="entry name" value="HELICASE_ATP_BIND_1"/>
    <property type="match status" value="1"/>
</dbReference>
<evidence type="ECO:0000256" key="5">
    <source>
        <dbReference type="ARBA" id="ARBA00022884"/>
    </source>
</evidence>
<comment type="domain">
    <text evidence="8">The Q motif is unique to and characteristic of the DEAD box family of RNA helicases and controls ATP binding and hydrolysis.</text>
</comment>
<reference evidence="12" key="1">
    <citation type="submission" date="2022-11" db="EMBL/GenBank/DDBJ databases">
        <authorList>
            <person name="Petersen C."/>
        </authorList>
    </citation>
    <scope>NUCLEOTIDE SEQUENCE</scope>
    <source>
        <strain evidence="12">IBT 34128</strain>
    </source>
</reference>
<organism evidence="12 13">
    <name type="scientific">Penicillium alfredii</name>
    <dbReference type="NCBI Taxonomy" id="1506179"/>
    <lineage>
        <taxon>Eukaryota</taxon>
        <taxon>Fungi</taxon>
        <taxon>Dikarya</taxon>
        <taxon>Ascomycota</taxon>
        <taxon>Pezizomycotina</taxon>
        <taxon>Eurotiomycetes</taxon>
        <taxon>Eurotiomycetidae</taxon>
        <taxon>Eurotiales</taxon>
        <taxon>Aspergillaceae</taxon>
        <taxon>Penicillium</taxon>
    </lineage>
</organism>
<evidence type="ECO:0000256" key="7">
    <source>
        <dbReference type="RuleBase" id="RU000492"/>
    </source>
</evidence>
<evidence type="ECO:0000256" key="2">
    <source>
        <dbReference type="ARBA" id="ARBA00022801"/>
    </source>
</evidence>
<keyword evidence="1 7" id="KW-0547">Nucleotide-binding</keyword>
<comment type="catalytic activity">
    <reaction evidence="6 8">
        <text>ATP + H2O = ADP + phosphate + H(+)</text>
        <dbReference type="Rhea" id="RHEA:13065"/>
        <dbReference type="ChEBI" id="CHEBI:15377"/>
        <dbReference type="ChEBI" id="CHEBI:15378"/>
        <dbReference type="ChEBI" id="CHEBI:30616"/>
        <dbReference type="ChEBI" id="CHEBI:43474"/>
        <dbReference type="ChEBI" id="CHEBI:456216"/>
        <dbReference type="EC" id="3.6.4.13"/>
    </reaction>
</comment>
<feature type="compositionally biased region" description="Low complexity" evidence="9">
    <location>
        <begin position="598"/>
        <end position="624"/>
    </location>
</feature>
<dbReference type="AlphaFoldDB" id="A0A9W9K3F7"/>
<reference evidence="12" key="2">
    <citation type="journal article" date="2023" name="IMA Fungus">
        <title>Comparative genomic study of the Penicillium genus elucidates a diverse pangenome and 15 lateral gene transfer events.</title>
        <authorList>
            <person name="Petersen C."/>
            <person name="Sorensen T."/>
            <person name="Nielsen M.R."/>
            <person name="Sondergaard T.E."/>
            <person name="Sorensen J.L."/>
            <person name="Fitzpatrick D.A."/>
            <person name="Frisvad J.C."/>
            <person name="Nielsen K.L."/>
        </authorList>
    </citation>
    <scope>NUCLEOTIDE SEQUENCE</scope>
    <source>
        <strain evidence="12">IBT 34128</strain>
    </source>
</reference>
<dbReference type="GO" id="GO:0005524">
    <property type="term" value="F:ATP binding"/>
    <property type="evidence" value="ECO:0007669"/>
    <property type="project" value="UniProtKB-UniRule"/>
</dbReference>
<dbReference type="EMBL" id="JAPMSZ010000009">
    <property type="protein sequence ID" value="KAJ5091246.1"/>
    <property type="molecule type" value="Genomic_DNA"/>
</dbReference>
<evidence type="ECO:0000256" key="6">
    <source>
        <dbReference type="ARBA" id="ARBA00047984"/>
    </source>
</evidence>
<protein>
    <recommendedName>
        <fullName evidence="8">ATP-dependent RNA helicase</fullName>
        <ecNumber evidence="8">3.6.4.13</ecNumber>
    </recommendedName>
</protein>
<keyword evidence="5 8" id="KW-0694">RNA-binding</keyword>
<feature type="domain" description="Helicase ATP-binding" evidence="10">
    <location>
        <begin position="111"/>
        <end position="308"/>
    </location>
</feature>
<dbReference type="OrthoDB" id="193716at2759"/>
<dbReference type="SMART" id="SM00490">
    <property type="entry name" value="HELICc"/>
    <property type="match status" value="1"/>
</dbReference>
<gene>
    <name evidence="12" type="ORF">NUU61_006116</name>
</gene>
<proteinExistence type="inferred from homology"/>
<dbReference type="SMART" id="SM00487">
    <property type="entry name" value="DEXDc"/>
    <property type="match status" value="1"/>
</dbReference>
<dbReference type="Pfam" id="PF00270">
    <property type="entry name" value="DEAD"/>
    <property type="match status" value="1"/>
</dbReference>
<dbReference type="InterPro" id="IPR001650">
    <property type="entry name" value="Helicase_C-like"/>
</dbReference>
<feature type="region of interest" description="Disordered" evidence="9">
    <location>
        <begin position="594"/>
        <end position="632"/>
    </location>
</feature>
<evidence type="ECO:0000256" key="3">
    <source>
        <dbReference type="ARBA" id="ARBA00022806"/>
    </source>
</evidence>
<dbReference type="EC" id="3.6.4.13" evidence="8"/>
<comment type="function">
    <text evidence="8">RNA helicase.</text>
</comment>
<comment type="caution">
    <text evidence="12">The sequence shown here is derived from an EMBL/GenBank/DDBJ whole genome shotgun (WGS) entry which is preliminary data.</text>
</comment>
<dbReference type="PANTHER" id="PTHR24031">
    <property type="entry name" value="RNA HELICASE"/>
    <property type="match status" value="1"/>
</dbReference>
<comment type="similarity">
    <text evidence="7">Belongs to the DEAD box helicase family.</text>
</comment>
<dbReference type="InterPro" id="IPR000629">
    <property type="entry name" value="RNA-helicase_DEAD-box_CS"/>
</dbReference>
<dbReference type="RefSeq" id="XP_056509444.1">
    <property type="nucleotide sequence ID" value="XM_056656644.1"/>
</dbReference>
<name>A0A9W9K3F7_9EURO</name>
<dbReference type="SUPFAM" id="SSF52540">
    <property type="entry name" value="P-loop containing nucleoside triphosphate hydrolases"/>
    <property type="match status" value="1"/>
</dbReference>
<keyword evidence="3 7" id="KW-0347">Helicase</keyword>
<dbReference type="GO" id="GO:0016787">
    <property type="term" value="F:hydrolase activity"/>
    <property type="evidence" value="ECO:0007669"/>
    <property type="project" value="UniProtKB-KW"/>
</dbReference>
<dbReference type="PROSITE" id="PS51194">
    <property type="entry name" value="HELICASE_CTER"/>
    <property type="match status" value="1"/>
</dbReference>
<evidence type="ECO:0000259" key="10">
    <source>
        <dbReference type="PROSITE" id="PS51192"/>
    </source>
</evidence>
<evidence type="ECO:0000256" key="8">
    <source>
        <dbReference type="RuleBase" id="RU365068"/>
    </source>
</evidence>
<evidence type="ECO:0000256" key="1">
    <source>
        <dbReference type="ARBA" id="ARBA00022741"/>
    </source>
</evidence>
<dbReference type="Proteomes" id="UP001141434">
    <property type="component" value="Unassembled WGS sequence"/>
</dbReference>
<keyword evidence="2 7" id="KW-0378">Hydrolase</keyword>
<dbReference type="InterPro" id="IPR011545">
    <property type="entry name" value="DEAD/DEAH_box_helicase_dom"/>
</dbReference>
<dbReference type="Pfam" id="PF00271">
    <property type="entry name" value="Helicase_C"/>
    <property type="match status" value="1"/>
</dbReference>
<dbReference type="CDD" id="cd18787">
    <property type="entry name" value="SF2_C_DEAD"/>
    <property type="match status" value="1"/>
</dbReference>
<dbReference type="PROSITE" id="PS00039">
    <property type="entry name" value="DEAD_ATP_HELICASE"/>
    <property type="match status" value="1"/>
</dbReference>
<evidence type="ECO:0000259" key="11">
    <source>
        <dbReference type="PROSITE" id="PS51194"/>
    </source>
</evidence>